<dbReference type="EMBL" id="BARW01011913">
    <property type="protein sequence ID" value="GAI78227.1"/>
    <property type="molecule type" value="Genomic_DNA"/>
</dbReference>
<accession>X1RBT6</accession>
<gene>
    <name evidence="1" type="ORF">S12H4_22732</name>
</gene>
<name>X1RBT6_9ZZZZ</name>
<proteinExistence type="predicted"/>
<dbReference type="AlphaFoldDB" id="X1RBT6"/>
<sequence length="31" mass="3430">MMISVCALPGSAIATGQLVMRMDYKKWKSGR</sequence>
<evidence type="ECO:0000313" key="1">
    <source>
        <dbReference type="EMBL" id="GAI78227.1"/>
    </source>
</evidence>
<protein>
    <submittedName>
        <fullName evidence="1">Uncharacterized protein</fullName>
    </submittedName>
</protein>
<feature type="non-terminal residue" evidence="1">
    <location>
        <position position="31"/>
    </location>
</feature>
<comment type="caution">
    <text evidence="1">The sequence shown here is derived from an EMBL/GenBank/DDBJ whole genome shotgun (WGS) entry which is preliminary data.</text>
</comment>
<reference evidence="1" key="1">
    <citation type="journal article" date="2014" name="Front. Microbiol.">
        <title>High frequency of phylogenetically diverse reductive dehalogenase-homologous genes in deep subseafloor sedimentary metagenomes.</title>
        <authorList>
            <person name="Kawai M."/>
            <person name="Futagami T."/>
            <person name="Toyoda A."/>
            <person name="Takaki Y."/>
            <person name="Nishi S."/>
            <person name="Hori S."/>
            <person name="Arai W."/>
            <person name="Tsubouchi T."/>
            <person name="Morono Y."/>
            <person name="Uchiyama I."/>
            <person name="Ito T."/>
            <person name="Fujiyama A."/>
            <person name="Inagaki F."/>
            <person name="Takami H."/>
        </authorList>
    </citation>
    <scope>NUCLEOTIDE SEQUENCE</scope>
    <source>
        <strain evidence="1">Expedition CK06-06</strain>
    </source>
</reference>
<organism evidence="1">
    <name type="scientific">marine sediment metagenome</name>
    <dbReference type="NCBI Taxonomy" id="412755"/>
    <lineage>
        <taxon>unclassified sequences</taxon>
        <taxon>metagenomes</taxon>
        <taxon>ecological metagenomes</taxon>
    </lineage>
</organism>